<protein>
    <recommendedName>
        <fullName evidence="3">Sialate O-acetylesterase domain-containing protein</fullName>
    </recommendedName>
</protein>
<dbReference type="InterPro" id="IPR005181">
    <property type="entry name" value="SASA"/>
</dbReference>
<dbReference type="AlphaFoldDB" id="A0A2H9VS52"/>
<proteinExistence type="predicted"/>
<dbReference type="Pfam" id="PF03629">
    <property type="entry name" value="SASA"/>
    <property type="match status" value="1"/>
</dbReference>
<gene>
    <name evidence="4" type="ORF">CLV57_0618</name>
</gene>
<evidence type="ECO:0000259" key="3">
    <source>
        <dbReference type="Pfam" id="PF03629"/>
    </source>
</evidence>
<dbReference type="GO" id="GO:0016788">
    <property type="term" value="F:hydrolase activity, acting on ester bonds"/>
    <property type="evidence" value="ECO:0007669"/>
    <property type="project" value="UniProtKB-ARBA"/>
</dbReference>
<sequence>MKLRIAALTVLSAIVLSSAVVFTAYKPAETIKQDKNFYIFLAFGQSNMEGNGPVAPADTVGVDPRFQVFETVNCPNLGREAGKWYKAKPPLCRCNTGVSPSDYFGRTLLANLPENIKVGIVNVSVAGAKIEVFDNTTYQSYIANQAGWMKNIVKEYNDNPYQHLVNMAKEASKYGVIKGVLLHQGESNANDSLWTKKVKTIYDNVTTDLKIKPKNTPLLVGELVNADQNGACAGFNKFIATIPQVIPNSYVISSAGATAKRDRLHFTTEGYKLLGTRYGEKMLELLGKKGPYIAAK</sequence>
<evidence type="ECO:0000313" key="4">
    <source>
        <dbReference type="EMBL" id="PJJ83632.1"/>
    </source>
</evidence>
<dbReference type="InterPro" id="IPR052940">
    <property type="entry name" value="Carb_Esterase_6"/>
</dbReference>
<evidence type="ECO:0000256" key="1">
    <source>
        <dbReference type="ARBA" id="ARBA00022801"/>
    </source>
</evidence>
<evidence type="ECO:0000313" key="5">
    <source>
        <dbReference type="Proteomes" id="UP000242687"/>
    </source>
</evidence>
<feature type="signal peptide" evidence="2">
    <location>
        <begin position="1"/>
        <end position="23"/>
    </location>
</feature>
<keyword evidence="1" id="KW-0378">Hydrolase</keyword>
<dbReference type="OrthoDB" id="9795554at2"/>
<dbReference type="Proteomes" id="UP000242687">
    <property type="component" value="Unassembled WGS sequence"/>
</dbReference>
<dbReference type="EMBL" id="PGFJ01000001">
    <property type="protein sequence ID" value="PJJ83632.1"/>
    <property type="molecule type" value="Genomic_DNA"/>
</dbReference>
<keyword evidence="5" id="KW-1185">Reference proteome</keyword>
<comment type="caution">
    <text evidence="4">The sequence shown here is derived from an EMBL/GenBank/DDBJ whole genome shotgun (WGS) entry which is preliminary data.</text>
</comment>
<dbReference type="InterPro" id="IPR036514">
    <property type="entry name" value="SGNH_hydro_sf"/>
</dbReference>
<dbReference type="PANTHER" id="PTHR31988:SF19">
    <property type="entry name" value="9-O-ACETYL-N-ACETYLNEURAMINIC ACID DEACETYLASE-RELATED"/>
    <property type="match status" value="1"/>
</dbReference>
<feature type="domain" description="Sialate O-acetylesterase" evidence="3">
    <location>
        <begin position="37"/>
        <end position="283"/>
    </location>
</feature>
<dbReference type="PANTHER" id="PTHR31988">
    <property type="entry name" value="ESTERASE, PUTATIVE (DUF303)-RELATED"/>
    <property type="match status" value="1"/>
</dbReference>
<accession>A0A2H9VS52</accession>
<dbReference type="RefSeq" id="WP_100339879.1">
    <property type="nucleotide sequence ID" value="NZ_PGFJ01000001.1"/>
</dbReference>
<feature type="chain" id="PRO_5014176277" description="Sialate O-acetylesterase domain-containing protein" evidence="2">
    <location>
        <begin position="24"/>
        <end position="296"/>
    </location>
</feature>
<dbReference type="Gene3D" id="3.40.50.1110">
    <property type="entry name" value="SGNH hydrolase"/>
    <property type="match status" value="1"/>
</dbReference>
<name>A0A2H9VS52_9SPHI</name>
<organism evidence="4 5">
    <name type="scientific">Mucilaginibacter auburnensis</name>
    <dbReference type="NCBI Taxonomy" id="1457233"/>
    <lineage>
        <taxon>Bacteria</taxon>
        <taxon>Pseudomonadati</taxon>
        <taxon>Bacteroidota</taxon>
        <taxon>Sphingobacteriia</taxon>
        <taxon>Sphingobacteriales</taxon>
        <taxon>Sphingobacteriaceae</taxon>
        <taxon>Mucilaginibacter</taxon>
    </lineage>
</organism>
<dbReference type="SUPFAM" id="SSF52266">
    <property type="entry name" value="SGNH hydrolase"/>
    <property type="match status" value="1"/>
</dbReference>
<reference evidence="4 5" key="1">
    <citation type="submission" date="2017-11" db="EMBL/GenBank/DDBJ databases">
        <title>Genomic Encyclopedia of Archaeal and Bacterial Type Strains, Phase II (KMG-II): From Individual Species to Whole Genera.</title>
        <authorList>
            <person name="Goeker M."/>
        </authorList>
    </citation>
    <scope>NUCLEOTIDE SEQUENCE [LARGE SCALE GENOMIC DNA]</scope>
    <source>
        <strain evidence="4 5">DSM 28175</strain>
    </source>
</reference>
<keyword evidence="2" id="KW-0732">Signal</keyword>
<evidence type="ECO:0000256" key="2">
    <source>
        <dbReference type="SAM" id="SignalP"/>
    </source>
</evidence>